<dbReference type="HOGENOM" id="CLU_046521_2_0_0"/>
<dbReference type="PANTHER" id="PTHR40596:SF1">
    <property type="entry name" value="CITRATE LYASE ALPHA CHAIN"/>
    <property type="match status" value="1"/>
</dbReference>
<dbReference type="Gene3D" id="3.40.1080.10">
    <property type="entry name" value="Glutaconate Coenzyme A-transferase"/>
    <property type="match status" value="2"/>
</dbReference>
<dbReference type="eggNOG" id="COG3051">
    <property type="taxonomic scope" value="Bacteria"/>
</dbReference>
<dbReference type="RefSeq" id="WP_013386757.1">
    <property type="nucleotide sequence ID" value="NC_014632.1"/>
</dbReference>
<protein>
    <recommendedName>
        <fullName evidence="1">Citrate lyase alpha chain</fullName>
        <shortName evidence="1">Citrase alpha chain</shortName>
        <ecNumber evidence="1">2.8.3.10</ecNumber>
        <ecNumber evidence="1">4.1.3.6</ecNumber>
    </recommendedName>
    <alternativeName>
        <fullName evidence="1">Citrate (pro-3S)-lyase alpha chain</fullName>
    </alternativeName>
    <alternativeName>
        <fullName evidence="1">Citrate CoA-transferase subunit</fullName>
    </alternativeName>
</protein>
<sequence length="519" mass="55488">MELKTLVNKLGREMPSFIEGYGEVKPYAGPFATKASGRKYAPLKSSSKPGDLKLLGSLKEALEKVEIKDGMTISFHHHLRNGDYVLNMVVEEIASMGIKDITICSSSLTSAHEPLIDHIKNGVITGLQTSGLRGKIAKEVATNNILGKPVVFRTHGGRARAVEAGEVKIDVAFIAAPSCDPMGNMNGKEGKSAFGAMGYPMVDAEYAEKVVAITDNLMPFPLAKVSIPMTLVDHVVEVESIGDPAKIATGATRVTKNPMDLLIAENAAKVLIASGLVKEGFSFQAGSGGASLAVCKFIREYMEENEIKGSFAAGGVTAYLVELLEAGLFNALLDTQTFDGAAADSFNRNPNHIEMSASMYANPHNKSCSAHQLDMMILSATEIDTEFNLNSMTGSTGMIMGAQGGAPDTAAGAKLTVCVAPTMRKRIPILLDKVTNIVTPGETVDVLVTERGTCVNPLRTDLIEKFTAAGIDLMTIEELKSEVEKLTGVPERVQYEDKVVGIIEYRDGTVTDVIKQVKK</sequence>
<dbReference type="Pfam" id="PF04223">
    <property type="entry name" value="CitF"/>
    <property type="match status" value="1"/>
</dbReference>
<comment type="catalytic activity">
    <reaction evidence="1">
        <text>citrate + acetyl-CoA = (3S)-citryl-CoA + acetate</text>
        <dbReference type="Rhea" id="RHEA:19405"/>
        <dbReference type="ChEBI" id="CHEBI:16947"/>
        <dbReference type="ChEBI" id="CHEBI:30089"/>
        <dbReference type="ChEBI" id="CHEBI:57288"/>
        <dbReference type="ChEBI" id="CHEBI:57321"/>
        <dbReference type="EC" id="2.8.3.10"/>
    </reaction>
</comment>
<dbReference type="AlphaFoldDB" id="E3HAT5"/>
<keyword evidence="3" id="KW-1185">Reference proteome</keyword>
<dbReference type="STRING" id="572544.Ilyop_0297"/>
<dbReference type="EMBL" id="CP002281">
    <property type="protein sequence ID" value="ADO82086.1"/>
    <property type="molecule type" value="Genomic_DNA"/>
</dbReference>
<dbReference type="SUPFAM" id="SSF100950">
    <property type="entry name" value="NagB/RpiA/CoA transferase-like"/>
    <property type="match status" value="2"/>
</dbReference>
<keyword evidence="1" id="KW-0808">Transferase</keyword>
<comment type="catalytic activity">
    <reaction evidence="1">
        <text>citrate = oxaloacetate + acetate</text>
        <dbReference type="Rhea" id="RHEA:10760"/>
        <dbReference type="ChEBI" id="CHEBI:16452"/>
        <dbReference type="ChEBI" id="CHEBI:16947"/>
        <dbReference type="ChEBI" id="CHEBI:30089"/>
        <dbReference type="EC" id="4.1.3.6"/>
    </reaction>
</comment>
<proteinExistence type="predicted"/>
<keyword evidence="1" id="KW-0963">Cytoplasm</keyword>
<name>E3HAT5_ILYPC</name>
<comment type="subcellular location">
    <subcellularLocation>
        <location evidence="1">Cytoplasm</location>
    </subcellularLocation>
</comment>
<keyword evidence="1 2" id="KW-0456">Lyase</keyword>
<reference evidence="2 3" key="1">
    <citation type="journal article" date="2010" name="Stand. Genomic Sci.">
        <title>Complete genome sequence of Ilyobacter polytropus type strain (CuHbu1).</title>
        <authorList>
            <person name="Sikorski J."/>
            <person name="Chertkov O."/>
            <person name="Lapidus A."/>
            <person name="Nolan M."/>
            <person name="Lucas S."/>
            <person name="Del Rio T.G."/>
            <person name="Tice H."/>
            <person name="Cheng J.F."/>
            <person name="Tapia R."/>
            <person name="Han C."/>
            <person name="Goodwin L."/>
            <person name="Pitluck S."/>
            <person name="Liolios K."/>
            <person name="Ivanova N."/>
            <person name="Mavromatis K."/>
            <person name="Mikhailova N."/>
            <person name="Pati A."/>
            <person name="Chen A."/>
            <person name="Palaniappan K."/>
            <person name="Land M."/>
            <person name="Hauser L."/>
            <person name="Chang Y.J."/>
            <person name="Jeffries C.D."/>
            <person name="Brambilla E."/>
            <person name="Yasawong M."/>
            <person name="Rohde M."/>
            <person name="Pukall R."/>
            <person name="Spring S."/>
            <person name="Goker M."/>
            <person name="Woyke T."/>
            <person name="Bristow J."/>
            <person name="Eisen J.A."/>
            <person name="Markowitz V."/>
            <person name="Hugenholtz P."/>
            <person name="Kyrpides N.C."/>
            <person name="Klenk H.P."/>
        </authorList>
    </citation>
    <scope>NUCLEOTIDE SEQUENCE [LARGE SCALE GENOMIC DNA]</scope>
    <source>
        <strain evidence="3">ATCC 51220 / DSM 2926 / LMG 16218 / CuHBu1</strain>
    </source>
</reference>
<dbReference type="GO" id="GO:0006084">
    <property type="term" value="P:acetyl-CoA metabolic process"/>
    <property type="evidence" value="ECO:0007669"/>
    <property type="project" value="UniProtKB-UniRule"/>
</dbReference>
<dbReference type="GO" id="GO:0005737">
    <property type="term" value="C:cytoplasm"/>
    <property type="evidence" value="ECO:0007669"/>
    <property type="project" value="UniProtKB-SubCell"/>
</dbReference>
<dbReference type="EC" id="2.8.3.10" evidence="1"/>
<gene>
    <name evidence="2" type="ordered locus">Ilyop_0297</name>
</gene>
<dbReference type="GO" id="GO:0008815">
    <property type="term" value="F:citrate (pro-3S)-lyase activity"/>
    <property type="evidence" value="ECO:0007669"/>
    <property type="project" value="UniProtKB-UniRule"/>
</dbReference>
<evidence type="ECO:0000313" key="2">
    <source>
        <dbReference type="EMBL" id="ADO82086.1"/>
    </source>
</evidence>
<dbReference type="Proteomes" id="UP000006875">
    <property type="component" value="Chromosome"/>
</dbReference>
<dbReference type="InterPro" id="IPR037171">
    <property type="entry name" value="NagB/RpiA_transferase-like"/>
</dbReference>
<dbReference type="OrthoDB" id="9767643at2"/>
<dbReference type="PANTHER" id="PTHR40596">
    <property type="entry name" value="CITRATE LYASE ALPHA CHAIN"/>
    <property type="match status" value="1"/>
</dbReference>
<dbReference type="NCBIfam" id="TIGR01584">
    <property type="entry name" value="citF"/>
    <property type="match status" value="1"/>
</dbReference>
<organism evidence="2 3">
    <name type="scientific">Ilyobacter polytropus (strain ATCC 51220 / DSM 2926 / LMG 16218 / CuHBu1)</name>
    <dbReference type="NCBI Taxonomy" id="572544"/>
    <lineage>
        <taxon>Bacteria</taxon>
        <taxon>Fusobacteriati</taxon>
        <taxon>Fusobacteriota</taxon>
        <taxon>Fusobacteriia</taxon>
        <taxon>Fusobacteriales</taxon>
        <taxon>Fusobacteriaceae</taxon>
        <taxon>Ilyobacter</taxon>
    </lineage>
</organism>
<dbReference type="GO" id="GO:0008814">
    <property type="term" value="F:citrate CoA-transferase activity"/>
    <property type="evidence" value="ECO:0007669"/>
    <property type="project" value="UniProtKB-UniRule"/>
</dbReference>
<dbReference type="GO" id="GO:0009346">
    <property type="term" value="C:ATP-independent citrate lyase complex"/>
    <property type="evidence" value="ECO:0007669"/>
    <property type="project" value="UniProtKB-UniRule"/>
</dbReference>
<dbReference type="KEGG" id="ipo:Ilyop_0297"/>
<dbReference type="EC" id="4.1.3.6" evidence="1"/>
<evidence type="ECO:0000313" key="3">
    <source>
        <dbReference type="Proteomes" id="UP000006875"/>
    </source>
</evidence>
<dbReference type="InterPro" id="IPR006472">
    <property type="entry name" value="Citrate_lyase_asu"/>
</dbReference>
<accession>E3HAT5</accession>
<dbReference type="PIRSF" id="PIRSF009451">
    <property type="entry name" value="Citrt_lyas_alpha"/>
    <property type="match status" value="1"/>
</dbReference>
<evidence type="ECO:0000256" key="1">
    <source>
        <dbReference type="PIRNR" id="PIRNR009451"/>
    </source>
</evidence>